<dbReference type="EMBL" id="WNCL01000029">
    <property type="protein sequence ID" value="MTU43775.1"/>
    <property type="molecule type" value="Genomic_DNA"/>
</dbReference>
<accession>A0A6I3S5R4</accession>
<evidence type="ECO:0000313" key="2">
    <source>
        <dbReference type="EMBL" id="MTU43775.1"/>
    </source>
</evidence>
<proteinExistence type="predicted"/>
<sequence>MLVGNDPLAILFQERNMNKIYKTFFNSARGCIVVANELSTSKSKSATKTVVASVAMAVAGLACAAAPEYITPPH</sequence>
<dbReference type="AlphaFoldDB" id="A0A6I3S5R4"/>
<gene>
    <name evidence="2" type="ORF">GMD42_09120</name>
</gene>
<name>A0A6I3S5R4_9BURK</name>
<organism evidence="2 3">
    <name type="scientific">Parasutterella excrementihominis</name>
    <dbReference type="NCBI Taxonomy" id="487175"/>
    <lineage>
        <taxon>Bacteria</taxon>
        <taxon>Pseudomonadati</taxon>
        <taxon>Pseudomonadota</taxon>
        <taxon>Betaproteobacteria</taxon>
        <taxon>Burkholderiales</taxon>
        <taxon>Sutterellaceae</taxon>
        <taxon>Parasutterella</taxon>
    </lineage>
</organism>
<evidence type="ECO:0000259" key="1">
    <source>
        <dbReference type="Pfam" id="PF13018"/>
    </source>
</evidence>
<reference evidence="2 3" key="1">
    <citation type="journal article" date="2019" name="Nat. Med.">
        <title>A library of human gut bacterial isolates paired with longitudinal multiomics data enables mechanistic microbiome research.</title>
        <authorList>
            <person name="Poyet M."/>
            <person name="Groussin M."/>
            <person name="Gibbons S.M."/>
            <person name="Avila-Pacheco J."/>
            <person name="Jiang X."/>
            <person name="Kearney S.M."/>
            <person name="Perrotta A.R."/>
            <person name="Berdy B."/>
            <person name="Zhao S."/>
            <person name="Lieberman T.D."/>
            <person name="Swanson P.K."/>
            <person name="Smith M."/>
            <person name="Roesemann S."/>
            <person name="Alexander J.E."/>
            <person name="Rich S.A."/>
            <person name="Livny J."/>
            <person name="Vlamakis H."/>
            <person name="Clish C."/>
            <person name="Bullock K."/>
            <person name="Deik A."/>
            <person name="Scott J."/>
            <person name="Pierce K.A."/>
            <person name="Xavier R.J."/>
            <person name="Alm E.J."/>
        </authorList>
    </citation>
    <scope>NUCLEOTIDE SEQUENCE [LARGE SCALE GENOMIC DNA]</scope>
    <source>
        <strain evidence="2 3">BIOML-A2</strain>
    </source>
</reference>
<dbReference type="Pfam" id="PF13018">
    <property type="entry name" value="ESPR"/>
    <property type="match status" value="1"/>
</dbReference>
<dbReference type="InterPro" id="IPR024973">
    <property type="entry name" value="ESPR"/>
</dbReference>
<evidence type="ECO:0000313" key="3">
    <source>
        <dbReference type="Proteomes" id="UP000462362"/>
    </source>
</evidence>
<dbReference type="Proteomes" id="UP000462362">
    <property type="component" value="Unassembled WGS sequence"/>
</dbReference>
<feature type="domain" description="ESPR" evidence="1">
    <location>
        <begin position="17"/>
        <end position="66"/>
    </location>
</feature>
<comment type="caution">
    <text evidence="2">The sequence shown here is derived from an EMBL/GenBank/DDBJ whole genome shotgun (WGS) entry which is preliminary data.</text>
</comment>
<protein>
    <recommendedName>
        <fullName evidence="1">ESPR domain-containing protein</fullName>
    </recommendedName>
</protein>